<dbReference type="Pfam" id="PF05958">
    <property type="entry name" value="tRNA_U5-meth_tr"/>
    <property type="match status" value="1"/>
</dbReference>
<dbReference type="PANTHER" id="PTHR11061">
    <property type="entry name" value="RNA M5U METHYLTRANSFERASE"/>
    <property type="match status" value="1"/>
</dbReference>
<dbReference type="GO" id="GO:0070475">
    <property type="term" value="P:rRNA base methylation"/>
    <property type="evidence" value="ECO:0007669"/>
    <property type="project" value="TreeGrafter"/>
</dbReference>
<feature type="binding site" evidence="4">
    <location>
        <position position="252"/>
    </location>
    <ligand>
        <name>S-adenosyl-L-methionine</name>
        <dbReference type="ChEBI" id="CHEBI:59789"/>
    </ligand>
</feature>
<protein>
    <submittedName>
        <fullName evidence="7">RNA methyltransferase</fullName>
    </submittedName>
</protein>
<evidence type="ECO:0000256" key="1">
    <source>
        <dbReference type="ARBA" id="ARBA00022603"/>
    </source>
</evidence>
<dbReference type="InterPro" id="IPR010280">
    <property type="entry name" value="U5_MeTrfase_fam"/>
</dbReference>
<dbReference type="PROSITE" id="PS01230">
    <property type="entry name" value="TRMA_1"/>
    <property type="match status" value="1"/>
</dbReference>
<evidence type="ECO:0000313" key="8">
    <source>
        <dbReference type="Proteomes" id="UP000321197"/>
    </source>
</evidence>
<feature type="binding site" evidence="4">
    <location>
        <position position="279"/>
    </location>
    <ligand>
        <name>S-adenosyl-L-methionine</name>
        <dbReference type="ChEBI" id="CHEBI:59789"/>
    </ligand>
</feature>
<dbReference type="OrthoDB" id="9804590at2"/>
<keyword evidence="2 4" id="KW-0808">Transferase</keyword>
<evidence type="ECO:0000256" key="5">
    <source>
        <dbReference type="PROSITE-ProRule" id="PRU10015"/>
    </source>
</evidence>
<evidence type="ECO:0000256" key="2">
    <source>
        <dbReference type="ARBA" id="ARBA00022679"/>
    </source>
</evidence>
<dbReference type="Gene3D" id="2.40.50.140">
    <property type="entry name" value="Nucleic acid-binding proteins"/>
    <property type="match status" value="1"/>
</dbReference>
<comment type="similarity">
    <text evidence="4">Belongs to the class I-like SAM-binding methyltransferase superfamily. RNA M5U methyltransferase family.</text>
</comment>
<evidence type="ECO:0000256" key="3">
    <source>
        <dbReference type="ARBA" id="ARBA00022691"/>
    </source>
</evidence>
<dbReference type="PANTHER" id="PTHR11061:SF30">
    <property type="entry name" value="TRNA (URACIL(54)-C(5))-METHYLTRANSFERASE"/>
    <property type="match status" value="1"/>
</dbReference>
<feature type="binding site" evidence="4">
    <location>
        <position position="300"/>
    </location>
    <ligand>
        <name>S-adenosyl-L-methionine</name>
        <dbReference type="ChEBI" id="CHEBI:59789"/>
    </ligand>
</feature>
<feature type="domain" description="TRAM" evidence="6">
    <location>
        <begin position="1"/>
        <end position="52"/>
    </location>
</feature>
<dbReference type="RefSeq" id="WP_119340928.1">
    <property type="nucleotide sequence ID" value="NZ_BJXL01000058.1"/>
</dbReference>
<feature type="active site" description="Nucleophile" evidence="4">
    <location>
        <position position="370"/>
    </location>
</feature>
<dbReference type="InterPro" id="IPR030390">
    <property type="entry name" value="MeTrfase_TrmA_AS"/>
</dbReference>
<dbReference type="Gene3D" id="3.40.50.150">
    <property type="entry name" value="Vaccinia Virus protein VP39"/>
    <property type="match status" value="1"/>
</dbReference>
<dbReference type="CDD" id="cd02440">
    <property type="entry name" value="AdoMet_MTases"/>
    <property type="match status" value="1"/>
</dbReference>
<dbReference type="InterPro" id="IPR029063">
    <property type="entry name" value="SAM-dependent_MTases_sf"/>
</dbReference>
<sequence length="412" mass="44753">MARLHIEKLVAGGLGLARTPSGTALVRGGLPGEVVEAELRERKNHLEGHVRKILEPHPARYLKPLPPSADLPLEYPAQLPIKQGFVQESLERIAKLSFTVSPIQPSPTYGAEAGLYYRTAAQYALHPLGGLAYRLPQTSNLVRIPHDPLIAEPLQPAFALLSGWPLSSLEEVVLRGSIYEGKVLVGFIGGQARFFKKTAQALLQEGIAGVVWGEPSPRGRFRGRIQHLGGATGLLEDFGGVLSTVNVQSFAQVNPRAAGLLLREASRIVAAGRKAVELYAGSGVLSLHLAPLFEEIVAIEINRSAVARGEADRDRLGVQNLVFKQDDARVLTKHLPADLVMVDPPRAGLSPEVLKSLVEGQPAQILYIACDPATWARDVGRLGQAGYQLRFVRPYDFYPLTHHVEVLSLLSR</sequence>
<comment type="caution">
    <text evidence="7">The sequence shown here is derived from an EMBL/GenBank/DDBJ whole genome shotgun (WGS) entry which is preliminary data.</text>
</comment>
<keyword evidence="3 4" id="KW-0949">S-adenosyl-L-methionine</keyword>
<name>A0A511R2B8_9DEIN</name>
<evidence type="ECO:0000256" key="4">
    <source>
        <dbReference type="PROSITE-ProRule" id="PRU01024"/>
    </source>
</evidence>
<accession>A0A511R2B8</accession>
<evidence type="ECO:0000313" key="7">
    <source>
        <dbReference type="EMBL" id="GEM83729.1"/>
    </source>
</evidence>
<feature type="active site" evidence="5">
    <location>
        <position position="370"/>
    </location>
</feature>
<gene>
    <name evidence="7" type="ORF">MHY01S_18950</name>
</gene>
<dbReference type="PROSITE" id="PS50926">
    <property type="entry name" value="TRAM"/>
    <property type="match status" value="1"/>
</dbReference>
<organism evidence="7 8">
    <name type="scientific">Meiothermus hypogaeus NBRC 106114</name>
    <dbReference type="NCBI Taxonomy" id="1227553"/>
    <lineage>
        <taxon>Bacteria</taxon>
        <taxon>Thermotogati</taxon>
        <taxon>Deinococcota</taxon>
        <taxon>Deinococci</taxon>
        <taxon>Thermales</taxon>
        <taxon>Thermaceae</taxon>
        <taxon>Meiothermus</taxon>
    </lineage>
</organism>
<dbReference type="AlphaFoldDB" id="A0A511R2B8"/>
<feature type="binding site" evidence="4">
    <location>
        <position position="343"/>
    </location>
    <ligand>
        <name>S-adenosyl-L-methionine</name>
        <dbReference type="ChEBI" id="CHEBI:59789"/>
    </ligand>
</feature>
<keyword evidence="1 4" id="KW-0489">Methyltransferase</keyword>
<dbReference type="EMBL" id="BJXL01000058">
    <property type="protein sequence ID" value="GEM83729.1"/>
    <property type="molecule type" value="Genomic_DNA"/>
</dbReference>
<dbReference type="InterPro" id="IPR012340">
    <property type="entry name" value="NA-bd_OB-fold"/>
</dbReference>
<proteinExistence type="inferred from homology"/>
<dbReference type="SUPFAM" id="SSF50249">
    <property type="entry name" value="Nucleic acid-binding proteins"/>
    <property type="match status" value="1"/>
</dbReference>
<dbReference type="PROSITE" id="PS51687">
    <property type="entry name" value="SAM_MT_RNA_M5U"/>
    <property type="match status" value="1"/>
</dbReference>
<evidence type="ECO:0000259" key="6">
    <source>
        <dbReference type="PROSITE" id="PS50926"/>
    </source>
</evidence>
<dbReference type="GO" id="GO:0070041">
    <property type="term" value="F:rRNA (uridine-C5-)-methyltransferase activity"/>
    <property type="evidence" value="ECO:0007669"/>
    <property type="project" value="TreeGrafter"/>
</dbReference>
<dbReference type="InterPro" id="IPR002792">
    <property type="entry name" value="TRAM_dom"/>
</dbReference>
<dbReference type="Gene3D" id="2.40.50.1070">
    <property type="match status" value="1"/>
</dbReference>
<dbReference type="SUPFAM" id="SSF53335">
    <property type="entry name" value="S-adenosyl-L-methionine-dependent methyltransferases"/>
    <property type="match status" value="1"/>
</dbReference>
<reference evidence="7 8" key="1">
    <citation type="submission" date="2019-07" db="EMBL/GenBank/DDBJ databases">
        <title>Whole genome shotgun sequence of Meiothermus hypogaeus NBRC 106114.</title>
        <authorList>
            <person name="Hosoyama A."/>
            <person name="Uohara A."/>
            <person name="Ohji S."/>
            <person name="Ichikawa N."/>
        </authorList>
    </citation>
    <scope>NUCLEOTIDE SEQUENCE [LARGE SCALE GENOMIC DNA]</scope>
    <source>
        <strain evidence="7 8">NBRC 106114</strain>
    </source>
</reference>
<dbReference type="Proteomes" id="UP000321197">
    <property type="component" value="Unassembled WGS sequence"/>
</dbReference>